<comment type="subcellular location">
    <subcellularLocation>
        <location evidence="1">Cytoplasm</location>
        <location evidence="1">Cytoskeleton</location>
    </subcellularLocation>
</comment>
<organism evidence="9 10">
    <name type="scientific">Capsicum baccatum</name>
    <name type="common">Peruvian pepper</name>
    <dbReference type="NCBI Taxonomy" id="33114"/>
    <lineage>
        <taxon>Eukaryota</taxon>
        <taxon>Viridiplantae</taxon>
        <taxon>Streptophyta</taxon>
        <taxon>Embryophyta</taxon>
        <taxon>Tracheophyta</taxon>
        <taxon>Spermatophyta</taxon>
        <taxon>Magnoliopsida</taxon>
        <taxon>eudicotyledons</taxon>
        <taxon>Gunneridae</taxon>
        <taxon>Pentapetalae</taxon>
        <taxon>asterids</taxon>
        <taxon>lamiids</taxon>
        <taxon>Solanales</taxon>
        <taxon>Solanaceae</taxon>
        <taxon>Solanoideae</taxon>
        <taxon>Capsiceae</taxon>
        <taxon>Capsicum</taxon>
    </lineage>
</organism>
<evidence type="ECO:0000256" key="1">
    <source>
        <dbReference type="ARBA" id="ARBA00004245"/>
    </source>
</evidence>
<protein>
    <submittedName>
        <fullName evidence="9">11S globulin seed storage protein 2</fullName>
    </submittedName>
</protein>
<gene>
    <name evidence="9" type="ORF">CQW23_09170</name>
</gene>
<feature type="compositionally biased region" description="Basic and acidic residues" evidence="6">
    <location>
        <begin position="49"/>
        <end position="61"/>
    </location>
</feature>
<comment type="caution">
    <text evidence="9">The sequence shown here is derived from an EMBL/GenBank/DDBJ whole genome shotgun (WGS) entry which is preliminary data.</text>
</comment>
<keyword evidence="10" id="KW-1185">Reference proteome</keyword>
<accession>A0A2G2WW13</accession>
<dbReference type="InterPro" id="IPR044806">
    <property type="entry name" value="WVD2/WDL1-4"/>
</dbReference>
<feature type="region of interest" description="Disordered" evidence="6">
    <location>
        <begin position="40"/>
        <end position="66"/>
    </location>
</feature>
<dbReference type="STRING" id="33114.A0A2G2WW13"/>
<evidence type="ECO:0000313" key="9">
    <source>
        <dbReference type="EMBL" id="PHT49423.1"/>
    </source>
</evidence>
<evidence type="ECO:0000256" key="6">
    <source>
        <dbReference type="SAM" id="MobiDB-lite"/>
    </source>
</evidence>
<comment type="similarity">
    <text evidence="2">Belongs to the TPX2 family.</text>
</comment>
<evidence type="ECO:0000259" key="7">
    <source>
        <dbReference type="Pfam" id="PF00190"/>
    </source>
</evidence>
<dbReference type="InterPro" id="IPR011051">
    <property type="entry name" value="RmlC_Cupin_sf"/>
</dbReference>
<dbReference type="EMBL" id="MLFT02000004">
    <property type="protein sequence ID" value="PHT49423.1"/>
    <property type="molecule type" value="Genomic_DNA"/>
</dbReference>
<feature type="region of interest" description="Disordered" evidence="6">
    <location>
        <begin position="333"/>
        <end position="354"/>
    </location>
</feature>
<dbReference type="AlphaFoldDB" id="A0A2G2WW13"/>
<dbReference type="SUPFAM" id="SSF51182">
    <property type="entry name" value="RmlC-like cupins"/>
    <property type="match status" value="1"/>
</dbReference>
<feature type="domain" description="TPX2 C-terminal" evidence="8">
    <location>
        <begin position="1"/>
        <end position="56"/>
    </location>
</feature>
<evidence type="ECO:0000313" key="10">
    <source>
        <dbReference type="Proteomes" id="UP000224567"/>
    </source>
</evidence>
<dbReference type="GO" id="GO:0000226">
    <property type="term" value="P:microtubule cytoskeleton organization"/>
    <property type="evidence" value="ECO:0007669"/>
    <property type="project" value="InterPro"/>
</dbReference>
<dbReference type="InterPro" id="IPR014710">
    <property type="entry name" value="RmlC-like_jellyroll"/>
</dbReference>
<evidence type="ECO:0000256" key="4">
    <source>
        <dbReference type="ARBA" id="ARBA00022701"/>
    </source>
</evidence>
<dbReference type="GO" id="GO:0008017">
    <property type="term" value="F:microtubule binding"/>
    <property type="evidence" value="ECO:0007669"/>
    <property type="project" value="InterPro"/>
</dbReference>
<dbReference type="InterPro" id="IPR006045">
    <property type="entry name" value="Cupin_1"/>
</dbReference>
<keyword evidence="4" id="KW-0493">Microtubule</keyword>
<dbReference type="OrthoDB" id="913690at2759"/>
<dbReference type="InterPro" id="IPR027329">
    <property type="entry name" value="TPX2_C"/>
</dbReference>
<dbReference type="PANTHER" id="PTHR46372">
    <property type="entry name" value="PROTEIN WVD2-LIKE 3"/>
    <property type="match status" value="1"/>
</dbReference>
<evidence type="ECO:0000256" key="3">
    <source>
        <dbReference type="ARBA" id="ARBA00022490"/>
    </source>
</evidence>
<evidence type="ECO:0000256" key="2">
    <source>
        <dbReference type="ARBA" id="ARBA00005885"/>
    </source>
</evidence>
<dbReference type="GO" id="GO:0005874">
    <property type="term" value="C:microtubule"/>
    <property type="evidence" value="ECO:0007669"/>
    <property type="project" value="UniProtKB-KW"/>
</dbReference>
<proteinExistence type="inferred from homology"/>
<reference evidence="10" key="2">
    <citation type="journal article" date="2017" name="J. Anim. Genet.">
        <title>Multiple reference genome sequences of hot pepper reveal the massive evolution of plant disease resistance genes by retroduplication.</title>
        <authorList>
            <person name="Kim S."/>
            <person name="Park J."/>
            <person name="Yeom S.-I."/>
            <person name="Kim Y.-M."/>
            <person name="Seo E."/>
            <person name="Kim K.-T."/>
            <person name="Kim M.-S."/>
            <person name="Lee J.M."/>
            <person name="Cheong K."/>
            <person name="Shin H.-S."/>
            <person name="Kim S.-B."/>
            <person name="Han K."/>
            <person name="Lee J."/>
            <person name="Park M."/>
            <person name="Lee H.-A."/>
            <person name="Lee H.-Y."/>
            <person name="Lee Y."/>
            <person name="Oh S."/>
            <person name="Lee J.H."/>
            <person name="Choi E."/>
            <person name="Choi E."/>
            <person name="Lee S.E."/>
            <person name="Jeon J."/>
            <person name="Kim H."/>
            <person name="Choi G."/>
            <person name="Song H."/>
            <person name="Lee J."/>
            <person name="Lee S.-C."/>
            <person name="Kwon J.-K."/>
            <person name="Lee H.-Y."/>
            <person name="Koo N."/>
            <person name="Hong Y."/>
            <person name="Kim R.W."/>
            <person name="Kang W.-H."/>
            <person name="Huh J.H."/>
            <person name="Kang B.-C."/>
            <person name="Yang T.-J."/>
            <person name="Lee Y.-H."/>
            <person name="Bennetzen J.L."/>
            <person name="Choi D."/>
        </authorList>
    </citation>
    <scope>NUCLEOTIDE SEQUENCE [LARGE SCALE GENOMIC DNA]</scope>
    <source>
        <strain evidence="10">cv. PBC81</strain>
    </source>
</reference>
<keyword evidence="3" id="KW-0963">Cytoplasm</keyword>
<dbReference type="Gene3D" id="2.60.120.10">
    <property type="entry name" value="Jelly Rolls"/>
    <property type="match status" value="1"/>
</dbReference>
<feature type="region of interest" description="Disordered" evidence="6">
    <location>
        <begin position="1"/>
        <end position="26"/>
    </location>
</feature>
<dbReference type="PANTHER" id="PTHR46372:SF2">
    <property type="entry name" value="PROTEIN WVD2-LIKE 3"/>
    <property type="match status" value="1"/>
</dbReference>
<dbReference type="Proteomes" id="UP000224567">
    <property type="component" value="Unassembled WGS sequence"/>
</dbReference>
<dbReference type="Pfam" id="PF06886">
    <property type="entry name" value="TPX2"/>
    <property type="match status" value="1"/>
</dbReference>
<keyword evidence="5" id="KW-0206">Cytoskeleton</keyword>
<name>A0A2G2WW13_CAPBA</name>
<sequence length="354" mass="40769">MKLEEKMRAKEEETRQLQARKQEKKEAEIKRLRRNLNFKATPMPAFYREPGRRSEKNKDGQSWEEAGARAAVRGRWRMDRKREILDILRAKPVISCVETRSNTPMPAFYRELGRRSEKNKDGQSWEEAGARAAVRGRWRMDRKREILDVLRAKPIIFCVETSRARATSATENTVRCLRAEVYNRCSTNGGRPGSYLLHRFRGGGDHSGPDLRALTPASLEGHFEPPTLEHHGFRSNYSSFSQTAACLQLQQAKRPNKPNQIGGFTKPWDENEEKFQCAGVAPMRNVLRRNSLSLPNFHPMPRLVYIEHGRGLISIIFPGCDETFQTQSQTFQAGRDPWEESGQGRRSDQHHSPR</sequence>
<reference evidence="9 10" key="1">
    <citation type="journal article" date="2017" name="Genome Biol.">
        <title>New reference genome sequences of hot pepper reveal the massive evolution of plant disease-resistance genes by retroduplication.</title>
        <authorList>
            <person name="Kim S."/>
            <person name="Park J."/>
            <person name="Yeom S.I."/>
            <person name="Kim Y.M."/>
            <person name="Seo E."/>
            <person name="Kim K.T."/>
            <person name="Kim M.S."/>
            <person name="Lee J.M."/>
            <person name="Cheong K."/>
            <person name="Shin H.S."/>
            <person name="Kim S.B."/>
            <person name="Han K."/>
            <person name="Lee J."/>
            <person name="Park M."/>
            <person name="Lee H.A."/>
            <person name="Lee H.Y."/>
            <person name="Lee Y."/>
            <person name="Oh S."/>
            <person name="Lee J.H."/>
            <person name="Choi E."/>
            <person name="Choi E."/>
            <person name="Lee S.E."/>
            <person name="Jeon J."/>
            <person name="Kim H."/>
            <person name="Choi G."/>
            <person name="Song H."/>
            <person name="Lee J."/>
            <person name="Lee S.C."/>
            <person name="Kwon J.K."/>
            <person name="Lee H.Y."/>
            <person name="Koo N."/>
            <person name="Hong Y."/>
            <person name="Kim R.W."/>
            <person name="Kang W.H."/>
            <person name="Huh J.H."/>
            <person name="Kang B.C."/>
            <person name="Yang T.J."/>
            <person name="Lee Y.H."/>
            <person name="Bennetzen J.L."/>
            <person name="Choi D."/>
        </authorList>
    </citation>
    <scope>NUCLEOTIDE SEQUENCE [LARGE SCALE GENOMIC DNA]</scope>
    <source>
        <strain evidence="10">cv. PBC81</strain>
    </source>
</reference>
<dbReference type="Pfam" id="PF00190">
    <property type="entry name" value="Cupin_1"/>
    <property type="match status" value="1"/>
</dbReference>
<feature type="compositionally biased region" description="Basic and acidic residues" evidence="6">
    <location>
        <begin position="336"/>
        <end position="354"/>
    </location>
</feature>
<evidence type="ECO:0000259" key="8">
    <source>
        <dbReference type="Pfam" id="PF06886"/>
    </source>
</evidence>
<feature type="domain" description="Cupin type-1" evidence="7">
    <location>
        <begin position="255"/>
        <end position="334"/>
    </location>
</feature>
<evidence type="ECO:0000256" key="5">
    <source>
        <dbReference type="ARBA" id="ARBA00023212"/>
    </source>
</evidence>